<proteinExistence type="predicted"/>
<dbReference type="InterPro" id="IPR038076">
    <property type="entry name" value="MgtE_N_sf"/>
</dbReference>
<sequence>MRLATLFVVLILVFVGVAGYVLYQKGFLTRETLALFLKQYRHVEEAPPPEEEKTLALAASIHKREQALKEEAEQLKELSSRLEIQRRELAAERAFIKQQLEAVAPSIEGGVRRPSPAEGMTKLTKVYENMPPEEAAAIMENLSDLTVAQLLLNMRARQAAQILGSMNPDKAANTSKLLLPESRANTQSK</sequence>
<feature type="domain" description="Magnesium transporter MgtE intracellular" evidence="3">
    <location>
        <begin position="124"/>
        <end position="181"/>
    </location>
</feature>
<evidence type="ECO:0000313" key="5">
    <source>
        <dbReference type="Proteomes" id="UP000285961"/>
    </source>
</evidence>
<dbReference type="EMBL" id="QZKI01000028">
    <property type="protein sequence ID" value="RJP73382.1"/>
    <property type="molecule type" value="Genomic_DNA"/>
</dbReference>
<name>A0A419F4L1_9BACT</name>
<feature type="region of interest" description="Disordered" evidence="2">
    <location>
        <begin position="167"/>
        <end position="189"/>
    </location>
</feature>
<evidence type="ECO:0000259" key="3">
    <source>
        <dbReference type="Pfam" id="PF03448"/>
    </source>
</evidence>
<dbReference type="AlphaFoldDB" id="A0A419F4L1"/>
<reference evidence="4 5" key="1">
    <citation type="journal article" date="2017" name="ISME J.">
        <title>Energy and carbon metabolisms in a deep terrestrial subsurface fluid microbial community.</title>
        <authorList>
            <person name="Momper L."/>
            <person name="Jungbluth S.P."/>
            <person name="Lee M.D."/>
            <person name="Amend J.P."/>
        </authorList>
    </citation>
    <scope>NUCLEOTIDE SEQUENCE [LARGE SCALE GENOMIC DNA]</scope>
    <source>
        <strain evidence="4">SURF_17</strain>
    </source>
</reference>
<dbReference type="InterPro" id="IPR006668">
    <property type="entry name" value="Mg_transptr_MgtE_intracell_dom"/>
</dbReference>
<protein>
    <recommendedName>
        <fullName evidence="3">Magnesium transporter MgtE intracellular domain-containing protein</fullName>
    </recommendedName>
</protein>
<dbReference type="Gene3D" id="1.25.60.10">
    <property type="entry name" value="MgtE N-terminal domain-like"/>
    <property type="match status" value="1"/>
</dbReference>
<evidence type="ECO:0000313" key="4">
    <source>
        <dbReference type="EMBL" id="RJP73382.1"/>
    </source>
</evidence>
<keyword evidence="1" id="KW-0175">Coiled coil</keyword>
<comment type="caution">
    <text evidence="4">The sequence shown here is derived from an EMBL/GenBank/DDBJ whole genome shotgun (WGS) entry which is preliminary data.</text>
</comment>
<dbReference type="Proteomes" id="UP000285961">
    <property type="component" value="Unassembled WGS sequence"/>
</dbReference>
<organism evidence="4 5">
    <name type="scientific">Candidatus Abyssobacteria bacterium SURF_17</name>
    <dbReference type="NCBI Taxonomy" id="2093361"/>
    <lineage>
        <taxon>Bacteria</taxon>
        <taxon>Pseudomonadati</taxon>
        <taxon>Candidatus Hydrogenedentota</taxon>
        <taxon>Candidatus Abyssobacteria</taxon>
    </lineage>
</organism>
<feature type="coiled-coil region" evidence="1">
    <location>
        <begin position="58"/>
        <end position="92"/>
    </location>
</feature>
<evidence type="ECO:0000256" key="1">
    <source>
        <dbReference type="SAM" id="Coils"/>
    </source>
</evidence>
<gene>
    <name evidence="4" type="ORF">C4532_04560</name>
</gene>
<evidence type="ECO:0000256" key="2">
    <source>
        <dbReference type="SAM" id="MobiDB-lite"/>
    </source>
</evidence>
<dbReference type="Pfam" id="PF03448">
    <property type="entry name" value="MgtE_N"/>
    <property type="match status" value="1"/>
</dbReference>
<dbReference type="SUPFAM" id="SSF158791">
    <property type="entry name" value="MgtE N-terminal domain-like"/>
    <property type="match status" value="1"/>
</dbReference>
<accession>A0A419F4L1</accession>